<accession>A0A822ZQC1</accession>
<evidence type="ECO:0000313" key="2">
    <source>
        <dbReference type="Proteomes" id="UP000607653"/>
    </source>
</evidence>
<keyword evidence="2" id="KW-1185">Reference proteome</keyword>
<protein>
    <submittedName>
        <fullName evidence="1">Uncharacterized protein</fullName>
    </submittedName>
</protein>
<reference evidence="1 2" key="1">
    <citation type="journal article" date="2020" name="Mol. Biol. Evol.">
        <title>Distinct Expression and Methylation Patterns for Genes with Different Fates following a Single Whole-Genome Duplication in Flowering Plants.</title>
        <authorList>
            <person name="Shi T."/>
            <person name="Rahmani R.S."/>
            <person name="Gugger P.F."/>
            <person name="Wang M."/>
            <person name="Li H."/>
            <person name="Zhang Y."/>
            <person name="Li Z."/>
            <person name="Wang Q."/>
            <person name="Van de Peer Y."/>
            <person name="Marchal K."/>
            <person name="Chen J."/>
        </authorList>
    </citation>
    <scope>NUCLEOTIDE SEQUENCE [LARGE SCALE GENOMIC DNA]</scope>
    <source>
        <tissue evidence="1">Leaf</tissue>
    </source>
</reference>
<name>A0A822ZQC1_NELNU</name>
<sequence length="29" mass="3132">MSNLGSSCETSTKTSGCQFFLSSKEESKK</sequence>
<evidence type="ECO:0000313" key="1">
    <source>
        <dbReference type="EMBL" id="DAD47053.1"/>
    </source>
</evidence>
<gene>
    <name evidence="1" type="ORF">HUJ06_016990</name>
</gene>
<dbReference type="EMBL" id="DUZY01000008">
    <property type="protein sequence ID" value="DAD47053.1"/>
    <property type="molecule type" value="Genomic_DNA"/>
</dbReference>
<comment type="caution">
    <text evidence="1">The sequence shown here is derived from an EMBL/GenBank/DDBJ whole genome shotgun (WGS) entry which is preliminary data.</text>
</comment>
<dbReference type="AlphaFoldDB" id="A0A822ZQC1"/>
<dbReference type="Proteomes" id="UP000607653">
    <property type="component" value="Unassembled WGS sequence"/>
</dbReference>
<organism evidence="1 2">
    <name type="scientific">Nelumbo nucifera</name>
    <name type="common">Sacred lotus</name>
    <dbReference type="NCBI Taxonomy" id="4432"/>
    <lineage>
        <taxon>Eukaryota</taxon>
        <taxon>Viridiplantae</taxon>
        <taxon>Streptophyta</taxon>
        <taxon>Embryophyta</taxon>
        <taxon>Tracheophyta</taxon>
        <taxon>Spermatophyta</taxon>
        <taxon>Magnoliopsida</taxon>
        <taxon>Proteales</taxon>
        <taxon>Nelumbonaceae</taxon>
        <taxon>Nelumbo</taxon>
    </lineage>
</organism>
<proteinExistence type="predicted"/>